<evidence type="ECO:0000256" key="2">
    <source>
        <dbReference type="ARBA" id="ARBA00022630"/>
    </source>
</evidence>
<dbReference type="GO" id="GO:0006103">
    <property type="term" value="P:2-oxoglutarate metabolic process"/>
    <property type="evidence" value="ECO:0007669"/>
    <property type="project" value="TreeGrafter"/>
</dbReference>
<dbReference type="GO" id="GO:0045252">
    <property type="term" value="C:oxoglutarate dehydrogenase complex"/>
    <property type="evidence" value="ECO:0007669"/>
    <property type="project" value="TreeGrafter"/>
</dbReference>
<dbReference type="InterPro" id="IPR001100">
    <property type="entry name" value="Pyr_nuc-diS_OxRdtase"/>
</dbReference>
<feature type="binding site" evidence="7">
    <location>
        <begin position="188"/>
        <end position="195"/>
    </location>
    <ligand>
        <name>NAD(+)</name>
        <dbReference type="ChEBI" id="CHEBI:57540"/>
    </ligand>
</feature>
<evidence type="ECO:0000256" key="5">
    <source>
        <dbReference type="ARBA" id="ARBA00023027"/>
    </source>
</evidence>
<feature type="domain" description="FAD/NAD(P)-binding" evidence="9">
    <location>
        <begin position="4"/>
        <end position="339"/>
    </location>
</feature>
<evidence type="ECO:0000313" key="10">
    <source>
        <dbReference type="EMBL" id="KIG13913.1"/>
    </source>
</evidence>
<evidence type="ECO:0000256" key="1">
    <source>
        <dbReference type="ARBA" id="ARBA00007532"/>
    </source>
</evidence>
<dbReference type="InterPro" id="IPR004099">
    <property type="entry name" value="Pyr_nucl-diS_OxRdtase_dimer"/>
</dbReference>
<keyword evidence="2" id="KW-0285">Flavoprotein</keyword>
<accession>A0A0C1ZS60</accession>
<feature type="binding site" evidence="7">
    <location>
        <position position="50"/>
    </location>
    <ligand>
        <name>FAD</name>
        <dbReference type="ChEBI" id="CHEBI:57692"/>
    </ligand>
</feature>
<dbReference type="FunFam" id="3.30.390.30:FF:000001">
    <property type="entry name" value="Dihydrolipoyl dehydrogenase"/>
    <property type="match status" value="1"/>
</dbReference>
<dbReference type="PANTHER" id="PTHR22912:SF103">
    <property type="entry name" value="DEHYDROGENASE, PUTATIVE-RELATED"/>
    <property type="match status" value="1"/>
</dbReference>
<feature type="binding site" evidence="7">
    <location>
        <position position="328"/>
    </location>
    <ligand>
        <name>FAD</name>
        <dbReference type="ChEBI" id="CHEBI:57692"/>
    </ligand>
</feature>
<dbReference type="PRINTS" id="PR00368">
    <property type="entry name" value="FADPNR"/>
</dbReference>
<evidence type="ECO:0000256" key="6">
    <source>
        <dbReference type="PIRSR" id="PIRSR000350-2"/>
    </source>
</evidence>
<dbReference type="Proteomes" id="UP000031599">
    <property type="component" value="Unassembled WGS sequence"/>
</dbReference>
<dbReference type="Pfam" id="PF02852">
    <property type="entry name" value="Pyr_redox_dim"/>
    <property type="match status" value="1"/>
</dbReference>
<evidence type="ECO:0000313" key="11">
    <source>
        <dbReference type="Proteomes" id="UP000031599"/>
    </source>
</evidence>
<keyword evidence="5 7" id="KW-0520">NAD</keyword>
<keyword evidence="7" id="KW-0547">Nucleotide-binding</keyword>
<dbReference type="RefSeq" id="WP_146660965.1">
    <property type="nucleotide sequence ID" value="NZ_JMCC02000084.1"/>
</dbReference>
<proteinExistence type="inferred from homology"/>
<dbReference type="PANTHER" id="PTHR22912">
    <property type="entry name" value="DISULFIDE OXIDOREDUCTASE"/>
    <property type="match status" value="1"/>
</dbReference>
<dbReference type="InterPro" id="IPR050151">
    <property type="entry name" value="Class-I_Pyr_Nuc-Dis_Oxidored"/>
</dbReference>
<name>A0A0C1ZS60_9BACT</name>
<dbReference type="InterPro" id="IPR023753">
    <property type="entry name" value="FAD/NAD-binding_dom"/>
</dbReference>
<feature type="domain" description="Pyridine nucleotide-disulphide oxidoreductase dimerisation" evidence="8">
    <location>
        <begin position="364"/>
        <end position="470"/>
    </location>
</feature>
<dbReference type="InterPro" id="IPR036188">
    <property type="entry name" value="FAD/NAD-bd_sf"/>
</dbReference>
<dbReference type="Pfam" id="PF07992">
    <property type="entry name" value="Pyr_redox_2"/>
    <property type="match status" value="1"/>
</dbReference>
<dbReference type="GO" id="GO:0050660">
    <property type="term" value="F:flavin adenine dinucleotide binding"/>
    <property type="evidence" value="ECO:0007669"/>
    <property type="project" value="TreeGrafter"/>
</dbReference>
<evidence type="ECO:0000256" key="7">
    <source>
        <dbReference type="PIRSR" id="PIRSR000350-3"/>
    </source>
</evidence>
<dbReference type="Gene3D" id="3.30.390.30">
    <property type="match status" value="1"/>
</dbReference>
<evidence type="ECO:0000256" key="3">
    <source>
        <dbReference type="ARBA" id="ARBA00022827"/>
    </source>
</evidence>
<evidence type="ECO:0000259" key="9">
    <source>
        <dbReference type="Pfam" id="PF07992"/>
    </source>
</evidence>
<feature type="binding site" evidence="7">
    <location>
        <position position="288"/>
    </location>
    <ligand>
        <name>NAD(+)</name>
        <dbReference type="ChEBI" id="CHEBI:57540"/>
    </ligand>
</feature>
<organism evidence="10 11">
    <name type="scientific">Enhygromyxa salina</name>
    <dbReference type="NCBI Taxonomy" id="215803"/>
    <lineage>
        <taxon>Bacteria</taxon>
        <taxon>Pseudomonadati</taxon>
        <taxon>Myxococcota</taxon>
        <taxon>Polyangia</taxon>
        <taxon>Nannocystales</taxon>
        <taxon>Nannocystaceae</taxon>
        <taxon>Enhygromyxa</taxon>
    </lineage>
</organism>
<sequence>MPDFDVCVIGGGPAGFAAAMRCWDFGKRVALIEKGPLGGVGVFNGALSSKTFWELSRDFRNAKRLDRGFRSEQVEVDFDRVSAVVDQACNEKARQIARQLEALAHPQPGCPGSIRHFQGTARFLDPHSLQVEGTGAGQSWRISASHFVIATGSRPRDLPGIEVDGRSIITSDHIGTLREFPRSLVILGAGVVGCEFATIFANYGHTKVYLIDRAPRILPFEDADIANLCATNLEAAGVTIHHQSKLISMKRIPPDHGDTHDGVVEYTIEHATGGRETIRVEKALISVGRVPNTEALALDKAGVELSEQGYVREEDTRTSVPHIFAAGDVTQHVALVNVGEIEGRHAAERICGLHDGALSYENLATIMFLAPEVAAIGLNEQSAQQQRIPYRVGVYDYSLVNRAIAMRDTEGFVKLLVSDDDEMRILGMRALGTHASTTLEAVSLMIQHGRSARELAELYHPHPAITEGLQDCVRMLLGSSIYKPSVFQSELRLSRVHYEDPSPAAEDA</sequence>
<comment type="cofactor">
    <cofactor evidence="7">
        <name>FAD</name>
        <dbReference type="ChEBI" id="CHEBI:57692"/>
    </cofactor>
    <text evidence="7">Binds 1 FAD per subunit.</text>
</comment>
<dbReference type="SUPFAM" id="SSF55424">
    <property type="entry name" value="FAD/NAD-linked reductases, dimerisation (C-terminal) domain"/>
    <property type="match status" value="1"/>
</dbReference>
<dbReference type="PRINTS" id="PR00411">
    <property type="entry name" value="PNDRDTASEI"/>
</dbReference>
<dbReference type="GO" id="GO:0004148">
    <property type="term" value="F:dihydrolipoyl dehydrogenase (NADH) activity"/>
    <property type="evidence" value="ECO:0007669"/>
    <property type="project" value="TreeGrafter"/>
</dbReference>
<reference evidence="10 11" key="1">
    <citation type="submission" date="2014-12" db="EMBL/GenBank/DDBJ databases">
        <title>Genome assembly of Enhygromyxa salina DSM 15201.</title>
        <authorList>
            <person name="Sharma G."/>
            <person name="Subramanian S."/>
        </authorList>
    </citation>
    <scope>NUCLEOTIDE SEQUENCE [LARGE SCALE GENOMIC DNA]</scope>
    <source>
        <strain evidence="10 11">DSM 15201</strain>
    </source>
</reference>
<keyword evidence="4" id="KW-0560">Oxidoreductase</keyword>
<evidence type="ECO:0000259" key="8">
    <source>
        <dbReference type="Pfam" id="PF02852"/>
    </source>
</evidence>
<feature type="active site" description="Proton acceptor" evidence="6">
    <location>
        <position position="462"/>
    </location>
</feature>
<dbReference type="Gene3D" id="3.50.50.60">
    <property type="entry name" value="FAD/NAD(P)-binding domain"/>
    <property type="match status" value="2"/>
</dbReference>
<comment type="caution">
    <text evidence="10">The sequence shown here is derived from an EMBL/GenBank/DDBJ whole genome shotgun (WGS) entry which is preliminary data.</text>
</comment>
<evidence type="ECO:0000256" key="4">
    <source>
        <dbReference type="ARBA" id="ARBA00023002"/>
    </source>
</evidence>
<dbReference type="PIRSF" id="PIRSF000350">
    <property type="entry name" value="Mercury_reductase_MerA"/>
    <property type="match status" value="1"/>
</dbReference>
<protein>
    <submittedName>
        <fullName evidence="10">Dihydrolipoamide dehydrogenase</fullName>
    </submittedName>
</protein>
<keyword evidence="3 7" id="KW-0274">FAD</keyword>
<feature type="binding site" evidence="7">
    <location>
        <begin position="151"/>
        <end position="153"/>
    </location>
    <ligand>
        <name>FAD</name>
        <dbReference type="ChEBI" id="CHEBI:57692"/>
    </ligand>
</feature>
<dbReference type="InterPro" id="IPR016156">
    <property type="entry name" value="FAD/NAD-linked_Rdtase_dimer_sf"/>
</dbReference>
<dbReference type="AlphaFoldDB" id="A0A0C1ZS60"/>
<comment type="similarity">
    <text evidence="1">Belongs to the class-I pyridine nucleotide-disulfide oxidoreductase family.</text>
</comment>
<dbReference type="EMBL" id="JMCC02000084">
    <property type="protein sequence ID" value="KIG13913.1"/>
    <property type="molecule type" value="Genomic_DNA"/>
</dbReference>
<gene>
    <name evidence="10" type="ORF">DB30_07408</name>
</gene>
<dbReference type="SUPFAM" id="SSF51905">
    <property type="entry name" value="FAD/NAD(P)-binding domain"/>
    <property type="match status" value="1"/>
</dbReference>